<evidence type="ECO:0000313" key="7">
    <source>
        <dbReference type="EMBL" id="TRY55009.1"/>
    </source>
</evidence>
<reference evidence="7 8" key="1">
    <citation type="journal article" date="2019" name="Sci. Data">
        <title>Hybrid genome assembly and annotation of Danionella translucida.</title>
        <authorList>
            <person name="Kadobianskyi M."/>
            <person name="Schulze L."/>
            <person name="Schuelke M."/>
            <person name="Judkewitz B."/>
        </authorList>
    </citation>
    <scope>NUCLEOTIDE SEQUENCE [LARGE SCALE GENOMIC DNA]</scope>
    <source>
        <strain evidence="7 8">Bolton</strain>
    </source>
</reference>
<accession>A0A553MPA3</accession>
<dbReference type="InterPro" id="IPR027267">
    <property type="entry name" value="AH/BAR_dom_sf"/>
</dbReference>
<comment type="caution">
    <text evidence="7">The sequence shown here is derived from an EMBL/GenBank/DDBJ whole genome shotgun (WGS) entry which is preliminary data.</text>
</comment>
<evidence type="ECO:0000256" key="2">
    <source>
        <dbReference type="ARBA" id="ARBA00010883"/>
    </source>
</evidence>
<keyword evidence="8" id="KW-1185">Reference proteome</keyword>
<dbReference type="PROSITE" id="PS01090">
    <property type="entry name" value="TATD_2"/>
    <property type="match status" value="1"/>
</dbReference>
<dbReference type="InterPro" id="IPR032466">
    <property type="entry name" value="Metal_Hydrolase"/>
</dbReference>
<dbReference type="SUPFAM" id="SSF64268">
    <property type="entry name" value="PX domain"/>
    <property type="match status" value="1"/>
</dbReference>
<name>A0A553MPA3_9TELE</name>
<dbReference type="PANTHER" id="PTHR46363">
    <property type="entry name" value="DEOXYRIBONUCLEASE TATDN2-RELATED"/>
    <property type="match status" value="1"/>
</dbReference>
<sequence length="1292" mass="146931">MDCKREKVNVKWLNKAVDTPRKLMKTSKGVALPTCWDEDGLDEVGSGLNTSSDSAELGEMENMYLSTPKHPSTTQSTRRICLKLTGGHRSLNKKNSSGESVSERLTLGPSLGKKKNSSHEEGQKVIYLKALNDVMGSKERRPSESGAKHESVKKTSDKPGKVKEEETSSEFDCCSFHEMTELPALKVTESVKLDTRSVVLMRPESPDWSDDDEDAQSNFYSRDKSFEPKQQQIGLKRNCELEDSIGTPPPLEYINSPSVSVFPESQWETEYPFIRKPPQDTTSDFAFDERYSQSKSIRRSLKLHQYLQVEPCPEFRSSISAPSSPGGWGFSPVLKQRTSESNTFASKKLIVTDSLTRRISAGSEPLWLPDLSQSNMDSGRFIDTHCHIDMLYGKLGFKGTFQRFQSMYSSSFPLEYRGCIADFCNPRITEREAIWEGLLGEENVWGAFGCHPHFAKEYNQIHEQSIMRALRHPKAVAFGEIGLDYSHKNSTDSWKQKEVFERQLRLGVSLGKPLVIHCRDADDDVLKIMKKCVPRDYKIHSYSVIEPFLREFSNLRVGFTGLVTYHRAAEARDASVCRFAHPGMGIHTLREISLLKDEETESLFLVDFTQKIINQRNEPLKYSVSVAADRDEEDSDVKVPVPPPQNPHEEWVTGADRTLLSEDMRRDMQREQWEREEEEQMKKPVGPIHYENIRDQEARDLGVGYYAFSQDEEQRMKQRQTLDMLRDQTTEQRTKREQLKEKRKALLDARLAKVRMRKMKNSNLEPGDEDDAAPPSTDAGNNEEDDEDLVGPPISAKVSKVEVEIQERRDTRPGVPHVREWDRGKEFNLGQWTSRRREERDSEFAPPSAYYSDDRRANYSTAAQAKRKPLLFDWSGTQSTTEKDAPSTSVPSYASEMPVYTPPSQPQAAQTQSLDEMLSYYKHSESSGAPLSVSSSSIRITDVTQDGDVLTFAITSQKLNSSAGVCVFRTYEDFDWLQQSLFSQENVPGLQGIIFPPLPLKAVPQQTNNPKGLKHLGFLGFGEDWQNYCKALEFFLQKVATHPTLCSCKALDGFLIDSESPGKQRVKKGILNRLSQAVEEMRKESHKDVDKFFQDERNKNTNLTTLSKVATEKFLDIVATEQKLVLACGHFSTSLHLCVNQDDVAAVAFSKVCLKLSDIIEAVKRNFEKVARSNISTLGLGLDLESRYQEAAREMLFRRTCKLIELENVRKCTEKAKSNKREVMEAYHKAVEKEFHQISSVAKQEIEHFHSARAHALQSFLIGWCEEQLKTAKEFAELYSQHLEASRSLFSE</sequence>
<evidence type="ECO:0000256" key="3">
    <source>
        <dbReference type="ARBA" id="ARBA00022801"/>
    </source>
</evidence>
<dbReference type="PROSITE" id="PS50195">
    <property type="entry name" value="PX"/>
    <property type="match status" value="1"/>
</dbReference>
<organism evidence="7 8">
    <name type="scientific">Danionella cerebrum</name>
    <dbReference type="NCBI Taxonomy" id="2873325"/>
    <lineage>
        <taxon>Eukaryota</taxon>
        <taxon>Metazoa</taxon>
        <taxon>Chordata</taxon>
        <taxon>Craniata</taxon>
        <taxon>Vertebrata</taxon>
        <taxon>Euteleostomi</taxon>
        <taxon>Actinopterygii</taxon>
        <taxon>Neopterygii</taxon>
        <taxon>Teleostei</taxon>
        <taxon>Ostariophysi</taxon>
        <taxon>Cypriniformes</taxon>
        <taxon>Danionidae</taxon>
        <taxon>Danioninae</taxon>
        <taxon>Danionella</taxon>
    </lineage>
</organism>
<dbReference type="Pfam" id="PF01026">
    <property type="entry name" value="TatD_DNase"/>
    <property type="match status" value="1"/>
</dbReference>
<dbReference type="OrthoDB" id="9976382at2759"/>
<keyword evidence="4" id="KW-0653">Protein transport</keyword>
<feature type="region of interest" description="Disordered" evidence="5">
    <location>
        <begin position="724"/>
        <end position="744"/>
    </location>
</feature>
<dbReference type="STRING" id="623744.A0A553MPA3"/>
<feature type="region of interest" description="Disordered" evidence="5">
    <location>
        <begin position="85"/>
        <end position="123"/>
    </location>
</feature>
<dbReference type="InterPro" id="IPR036871">
    <property type="entry name" value="PX_dom_sf"/>
</dbReference>
<evidence type="ECO:0000259" key="6">
    <source>
        <dbReference type="PROSITE" id="PS50195"/>
    </source>
</evidence>
<dbReference type="SUPFAM" id="SSF51556">
    <property type="entry name" value="Metallo-dependent hydrolases"/>
    <property type="match status" value="1"/>
</dbReference>
<dbReference type="EMBL" id="SRMA01027336">
    <property type="protein sequence ID" value="TRY55009.1"/>
    <property type="molecule type" value="Genomic_DNA"/>
</dbReference>
<proteinExistence type="inferred from homology"/>
<dbReference type="Gene3D" id="3.20.20.140">
    <property type="entry name" value="Metal-dependent hydrolases"/>
    <property type="match status" value="1"/>
</dbReference>
<dbReference type="Pfam" id="PF00787">
    <property type="entry name" value="PX"/>
    <property type="match status" value="1"/>
</dbReference>
<dbReference type="Pfam" id="PF09325">
    <property type="entry name" value="Vps5"/>
    <property type="match status" value="1"/>
</dbReference>
<dbReference type="PROSITE" id="PS01137">
    <property type="entry name" value="TATD_1"/>
    <property type="match status" value="1"/>
</dbReference>
<dbReference type="Proteomes" id="UP000316079">
    <property type="component" value="Unassembled WGS sequence"/>
</dbReference>
<dbReference type="InterPro" id="IPR015404">
    <property type="entry name" value="Vps5_C"/>
</dbReference>
<feature type="compositionally biased region" description="Basic and acidic residues" evidence="5">
    <location>
        <begin position="136"/>
        <end position="166"/>
    </location>
</feature>
<comment type="similarity">
    <text evidence="1">Belongs to the metallo-dependent hydrolases superfamily. TatD-type hydrolase family.</text>
</comment>
<dbReference type="InterPro" id="IPR001130">
    <property type="entry name" value="TatD-like"/>
</dbReference>
<gene>
    <name evidence="7" type="ORF">DNTS_020750</name>
</gene>
<feature type="region of interest" description="Disordered" evidence="5">
    <location>
        <begin position="758"/>
        <end position="817"/>
    </location>
</feature>
<evidence type="ECO:0000256" key="5">
    <source>
        <dbReference type="SAM" id="MobiDB-lite"/>
    </source>
</evidence>
<keyword evidence="4" id="KW-0813">Transport</keyword>
<comment type="similarity">
    <text evidence="2">Belongs to the sorting nexin family.</text>
</comment>
<protein>
    <recommendedName>
        <fullName evidence="6">PX domain-containing protein</fullName>
    </recommendedName>
</protein>
<feature type="region of interest" description="Disordered" evidence="5">
    <location>
        <begin position="136"/>
        <end position="169"/>
    </location>
</feature>
<keyword evidence="3" id="KW-0378">Hydrolase</keyword>
<dbReference type="PANTHER" id="PTHR46363:SF1">
    <property type="entry name" value="DEOXYRIBONUCLEASE TATDN2-RELATED"/>
    <property type="match status" value="1"/>
</dbReference>
<dbReference type="InterPro" id="IPR018228">
    <property type="entry name" value="DNase_TatD-rel_CS"/>
</dbReference>
<dbReference type="Gene3D" id="3.30.1520.10">
    <property type="entry name" value="Phox-like domain"/>
    <property type="match status" value="1"/>
</dbReference>
<evidence type="ECO:0000256" key="4">
    <source>
        <dbReference type="ARBA" id="ARBA00022927"/>
    </source>
</evidence>
<dbReference type="GO" id="GO:0035091">
    <property type="term" value="F:phosphatidylinositol binding"/>
    <property type="evidence" value="ECO:0007669"/>
    <property type="project" value="InterPro"/>
</dbReference>
<evidence type="ECO:0000313" key="8">
    <source>
        <dbReference type="Proteomes" id="UP000316079"/>
    </source>
</evidence>
<dbReference type="Gene3D" id="1.20.1270.60">
    <property type="entry name" value="Arfaptin homology (AH) domain/BAR domain"/>
    <property type="match status" value="1"/>
</dbReference>
<dbReference type="CDD" id="cd01310">
    <property type="entry name" value="TatD_DNAse"/>
    <property type="match status" value="1"/>
</dbReference>
<feature type="compositionally biased region" description="Basic and acidic residues" evidence="5">
    <location>
        <begin position="799"/>
        <end position="817"/>
    </location>
</feature>
<dbReference type="GO" id="GO:0015031">
    <property type="term" value="P:protein transport"/>
    <property type="evidence" value="ECO:0007669"/>
    <property type="project" value="UniProtKB-KW"/>
</dbReference>
<feature type="domain" description="PX" evidence="6">
    <location>
        <begin position="930"/>
        <end position="1062"/>
    </location>
</feature>
<dbReference type="Pfam" id="PF13300">
    <property type="entry name" value="DUF4078"/>
    <property type="match status" value="1"/>
</dbReference>
<feature type="region of interest" description="Disordered" evidence="5">
    <location>
        <begin position="203"/>
        <end position="231"/>
    </location>
</feature>
<evidence type="ECO:0000256" key="1">
    <source>
        <dbReference type="ARBA" id="ARBA00009275"/>
    </source>
</evidence>
<dbReference type="GO" id="GO:0016788">
    <property type="term" value="F:hydrolase activity, acting on ester bonds"/>
    <property type="evidence" value="ECO:0007669"/>
    <property type="project" value="InterPro"/>
</dbReference>
<feature type="region of interest" description="Disordered" evidence="5">
    <location>
        <begin position="628"/>
        <end position="651"/>
    </location>
</feature>
<dbReference type="InterPro" id="IPR001683">
    <property type="entry name" value="PX_dom"/>
</dbReference>